<name>A0A2H1YJQ6_9FLAO</name>
<proteinExistence type="predicted"/>
<evidence type="ECO:0000313" key="1">
    <source>
        <dbReference type="EMBL" id="SOS75746.1"/>
    </source>
</evidence>
<accession>A0A2H1YJQ6</accession>
<dbReference type="EMBL" id="OENF01000042">
    <property type="protein sequence ID" value="SOS75746.1"/>
    <property type="molecule type" value="Genomic_DNA"/>
</dbReference>
<reference evidence="2" key="1">
    <citation type="submission" date="2017-11" db="EMBL/GenBank/DDBJ databases">
        <authorList>
            <person name="Duchaud E."/>
        </authorList>
    </citation>
    <scope>NUCLEOTIDE SEQUENCE [LARGE SCALE GENOMIC DNA]</scope>
    <source>
        <strain evidence="2">Tenacibaculum sp. TNO020</strain>
    </source>
</reference>
<sequence>MVTNIVTKMEFTNRSGKRRQVSKDECLIDLKKELPKVFKAFNRGVKKFNKVSSMFSPDSKVRFDASVLNTSIVESLQVEFSNNWKWGKYKRFILRLNDYIFLVKKLNNNNMPMNIKTKHVNTISNQLSLPMFDNEVYQDNPILFFGYKVDRMGEIVSPEVVYIDENQVKWIITENDVIATKTLFKPNTQNNKVKVSIKKELVRRKASNE</sequence>
<dbReference type="Proteomes" id="UP000234211">
    <property type="component" value="Unassembled WGS sequence"/>
</dbReference>
<dbReference type="AlphaFoldDB" id="A0A2H1YJQ6"/>
<evidence type="ECO:0000313" key="2">
    <source>
        <dbReference type="Proteomes" id="UP000234211"/>
    </source>
</evidence>
<keyword evidence="2" id="KW-1185">Reference proteome</keyword>
<dbReference type="RefSeq" id="WP_101918377.1">
    <property type="nucleotide sequence ID" value="NZ_JAJGWS010000004.1"/>
</dbReference>
<protein>
    <submittedName>
        <fullName evidence="1">Uncharacterized protein</fullName>
    </submittedName>
</protein>
<organism evidence="1 2">
    <name type="scientific">Tenacibaculum piscium</name>
    <dbReference type="NCBI Taxonomy" id="1458515"/>
    <lineage>
        <taxon>Bacteria</taxon>
        <taxon>Pseudomonadati</taxon>
        <taxon>Bacteroidota</taxon>
        <taxon>Flavobacteriia</taxon>
        <taxon>Flavobacteriales</taxon>
        <taxon>Flavobacteriaceae</taxon>
        <taxon>Tenacibaculum</taxon>
    </lineage>
</organism>
<gene>
    <name evidence="1" type="ORF">TNO020_70053</name>
</gene>